<protein>
    <submittedName>
        <fullName evidence="1">Uncharacterized protein</fullName>
    </submittedName>
</protein>
<evidence type="ECO:0000313" key="2">
    <source>
        <dbReference type="Proteomes" id="UP000008021"/>
    </source>
</evidence>
<proteinExistence type="predicted"/>
<dbReference type="Pfam" id="PF00023">
    <property type="entry name" value="Ank"/>
    <property type="match status" value="1"/>
</dbReference>
<dbReference type="STRING" id="40149.A0A0E0DJA4"/>
<reference evidence="1" key="2">
    <citation type="submission" date="2018-05" db="EMBL/GenBank/DDBJ databases">
        <title>OmerRS3 (Oryza meridionalis Reference Sequence Version 3).</title>
        <authorList>
            <person name="Zhang J."/>
            <person name="Kudrna D."/>
            <person name="Lee S."/>
            <person name="Talag J."/>
            <person name="Welchert J."/>
            <person name="Wing R.A."/>
        </authorList>
    </citation>
    <scope>NUCLEOTIDE SEQUENCE [LARGE SCALE GENOMIC DNA]</scope>
    <source>
        <strain evidence="1">cv. OR44</strain>
    </source>
</reference>
<dbReference type="HOGENOM" id="CLU_2945659_0_0_1"/>
<name>A0A0E0DJA4_9ORYZ</name>
<accession>A0A0E0DJA4</accession>
<organism evidence="1">
    <name type="scientific">Oryza meridionalis</name>
    <dbReference type="NCBI Taxonomy" id="40149"/>
    <lineage>
        <taxon>Eukaryota</taxon>
        <taxon>Viridiplantae</taxon>
        <taxon>Streptophyta</taxon>
        <taxon>Embryophyta</taxon>
        <taxon>Tracheophyta</taxon>
        <taxon>Spermatophyta</taxon>
        <taxon>Magnoliopsida</taxon>
        <taxon>Liliopsida</taxon>
        <taxon>Poales</taxon>
        <taxon>Poaceae</taxon>
        <taxon>BOP clade</taxon>
        <taxon>Oryzoideae</taxon>
        <taxon>Oryzeae</taxon>
        <taxon>Oryzinae</taxon>
        <taxon>Oryza</taxon>
    </lineage>
</organism>
<evidence type="ECO:0000313" key="1">
    <source>
        <dbReference type="EnsemblPlants" id="OMERI04G23170.1"/>
    </source>
</evidence>
<keyword evidence="2" id="KW-1185">Reference proteome</keyword>
<dbReference type="EnsemblPlants" id="OMERI04G23170.1">
    <property type="protein sequence ID" value="OMERI04G23170.1"/>
    <property type="gene ID" value="OMERI04G23170"/>
</dbReference>
<dbReference type="InterPro" id="IPR002110">
    <property type="entry name" value="Ankyrin_rpt"/>
</dbReference>
<dbReference type="InterPro" id="IPR051616">
    <property type="entry name" value="Cul2-RING_E3_ligase_SR"/>
</dbReference>
<dbReference type="Gene3D" id="1.25.40.20">
    <property type="entry name" value="Ankyrin repeat-containing domain"/>
    <property type="match status" value="1"/>
</dbReference>
<sequence length="60" mass="6809">MVELFLSRGVDVDLDSITGTPLLTTAMNGQYSTMKILLEHHADVRHQFFLLLPHLCKRNA</sequence>
<dbReference type="AlphaFoldDB" id="A0A0E0DJA4"/>
<dbReference type="Gramene" id="OMERI04G23170.1">
    <property type="protein sequence ID" value="OMERI04G23170.1"/>
    <property type="gene ID" value="OMERI04G23170"/>
</dbReference>
<dbReference type="PANTHER" id="PTHR46224:SF5">
    <property type="entry name" value="OS09G0124800 PROTEIN"/>
    <property type="match status" value="1"/>
</dbReference>
<dbReference type="Proteomes" id="UP000008021">
    <property type="component" value="Chromosome 4"/>
</dbReference>
<reference evidence="1" key="1">
    <citation type="submission" date="2015-04" db="UniProtKB">
        <authorList>
            <consortium name="EnsemblPlants"/>
        </authorList>
    </citation>
    <scope>IDENTIFICATION</scope>
</reference>
<dbReference type="SUPFAM" id="SSF48403">
    <property type="entry name" value="Ankyrin repeat"/>
    <property type="match status" value="1"/>
</dbReference>
<dbReference type="PANTHER" id="PTHR46224">
    <property type="entry name" value="ANKYRIN REPEAT FAMILY PROTEIN"/>
    <property type="match status" value="1"/>
</dbReference>
<dbReference type="InterPro" id="IPR036770">
    <property type="entry name" value="Ankyrin_rpt-contain_sf"/>
</dbReference>